<protein>
    <submittedName>
        <fullName evidence="1">Uncharacterized protein</fullName>
    </submittedName>
</protein>
<accession>A0A330LKL1</accession>
<gene>
    <name evidence="1" type="ORF">MORIYA_0691</name>
</gene>
<keyword evidence="2" id="KW-1185">Reference proteome</keyword>
<reference evidence="2" key="1">
    <citation type="submission" date="2018-05" db="EMBL/GenBank/DDBJ databases">
        <authorList>
            <person name="Cea G.-C."/>
            <person name="William W."/>
        </authorList>
    </citation>
    <scope>NUCLEOTIDE SEQUENCE [LARGE SCALE GENOMIC DNA]</scope>
    <source>
        <strain evidence="2">DB21MT 5</strain>
    </source>
</reference>
<dbReference type="KEGG" id="mya:MORIYA_0691"/>
<sequence length="39" mass="4252">MSLIIHPGLNVLLAIYAVRNVDTTLLSVPKELGKYKSAL</sequence>
<proteinExistence type="predicted"/>
<evidence type="ECO:0000313" key="1">
    <source>
        <dbReference type="EMBL" id="SQD77169.1"/>
    </source>
</evidence>
<name>A0A330LKL1_9GAMM</name>
<dbReference type="AlphaFoldDB" id="A0A330LKL1"/>
<dbReference type="EMBL" id="LS483250">
    <property type="protein sequence ID" value="SQD77169.1"/>
    <property type="molecule type" value="Genomic_DNA"/>
</dbReference>
<organism evidence="1 2">
    <name type="scientific">Moritella yayanosii</name>
    <dbReference type="NCBI Taxonomy" id="69539"/>
    <lineage>
        <taxon>Bacteria</taxon>
        <taxon>Pseudomonadati</taxon>
        <taxon>Pseudomonadota</taxon>
        <taxon>Gammaproteobacteria</taxon>
        <taxon>Alteromonadales</taxon>
        <taxon>Moritellaceae</taxon>
        <taxon>Moritella</taxon>
    </lineage>
</organism>
<evidence type="ECO:0000313" key="2">
    <source>
        <dbReference type="Proteomes" id="UP000250163"/>
    </source>
</evidence>
<dbReference type="Proteomes" id="UP000250163">
    <property type="component" value="Chromosome MORIYA"/>
</dbReference>